<reference evidence="2" key="1">
    <citation type="submission" date="2021-02" db="EMBL/GenBank/DDBJ databases">
        <authorList>
            <person name="Nowell W R."/>
        </authorList>
    </citation>
    <scope>NUCLEOTIDE SEQUENCE</scope>
</reference>
<evidence type="ECO:0000313" key="3">
    <source>
        <dbReference type="EMBL" id="CAF3742953.1"/>
    </source>
</evidence>
<gene>
    <name evidence="2" type="ORF">GPM918_LOCUS15482</name>
    <name evidence="1" type="ORF">OVA965_LOCUS13130</name>
    <name evidence="4" type="ORF">SRO942_LOCUS15482</name>
    <name evidence="3" type="ORF">TMI583_LOCUS13133</name>
</gene>
<evidence type="ECO:0000313" key="4">
    <source>
        <dbReference type="EMBL" id="CAF3805711.1"/>
    </source>
</evidence>
<sequence length="111" mass="12893">MHLENILKTSGFYPSTSNGLESLNGKIKQMYTLHNKLPLSLWLQTVKRTLYDWSLASTRTSFALQIEFNNNLKLRTYQWLQKFDQTQVLHLGAASYVVPSSEPKMDTLLWL</sequence>
<protein>
    <submittedName>
        <fullName evidence="2">Uncharacterized protein</fullName>
    </submittedName>
</protein>
<dbReference type="EMBL" id="CAJNOQ010003904">
    <property type="protein sequence ID" value="CAF1035047.1"/>
    <property type="molecule type" value="Genomic_DNA"/>
</dbReference>
<name>A0A814J934_9BILA</name>
<dbReference type="Proteomes" id="UP000681722">
    <property type="component" value="Unassembled WGS sequence"/>
</dbReference>
<proteinExistence type="predicted"/>
<organism evidence="2 5">
    <name type="scientific">Didymodactylos carnosus</name>
    <dbReference type="NCBI Taxonomy" id="1234261"/>
    <lineage>
        <taxon>Eukaryota</taxon>
        <taxon>Metazoa</taxon>
        <taxon>Spiralia</taxon>
        <taxon>Gnathifera</taxon>
        <taxon>Rotifera</taxon>
        <taxon>Eurotatoria</taxon>
        <taxon>Bdelloidea</taxon>
        <taxon>Philodinida</taxon>
        <taxon>Philodinidae</taxon>
        <taxon>Didymodactylos</taxon>
    </lineage>
</organism>
<evidence type="ECO:0000313" key="5">
    <source>
        <dbReference type="Proteomes" id="UP000663829"/>
    </source>
</evidence>
<keyword evidence="5" id="KW-1185">Reference proteome</keyword>
<dbReference type="EMBL" id="CAJOBA010005421">
    <property type="protein sequence ID" value="CAF3742953.1"/>
    <property type="molecule type" value="Genomic_DNA"/>
</dbReference>
<dbReference type="Proteomes" id="UP000682733">
    <property type="component" value="Unassembled WGS sequence"/>
</dbReference>
<dbReference type="EMBL" id="CAJOBC010003904">
    <property type="protein sequence ID" value="CAF3805711.1"/>
    <property type="molecule type" value="Genomic_DNA"/>
</dbReference>
<comment type="caution">
    <text evidence="2">The sequence shown here is derived from an EMBL/GenBank/DDBJ whole genome shotgun (WGS) entry which is preliminary data.</text>
</comment>
<accession>A0A814J934</accession>
<evidence type="ECO:0000313" key="1">
    <source>
        <dbReference type="EMBL" id="CAF0971575.1"/>
    </source>
</evidence>
<dbReference type="AlphaFoldDB" id="A0A814J934"/>
<dbReference type="OrthoDB" id="119028at2759"/>
<dbReference type="EMBL" id="CAJNOK010005415">
    <property type="protein sequence ID" value="CAF0971575.1"/>
    <property type="molecule type" value="Genomic_DNA"/>
</dbReference>
<dbReference type="Proteomes" id="UP000677228">
    <property type="component" value="Unassembled WGS sequence"/>
</dbReference>
<evidence type="ECO:0000313" key="2">
    <source>
        <dbReference type="EMBL" id="CAF1035047.1"/>
    </source>
</evidence>
<dbReference type="Proteomes" id="UP000663829">
    <property type="component" value="Unassembled WGS sequence"/>
</dbReference>